<dbReference type="EMBL" id="CP116346">
    <property type="protein sequence ID" value="WIT12784.1"/>
    <property type="molecule type" value="Genomic_DNA"/>
</dbReference>
<dbReference type="InterPro" id="IPR040671">
    <property type="entry name" value="Pullulanase_N2"/>
</dbReference>
<evidence type="ECO:0000256" key="2">
    <source>
        <dbReference type="ARBA" id="ARBA00022729"/>
    </source>
</evidence>
<proteinExistence type="inferred from homology"/>
<dbReference type="Gene3D" id="2.60.40.1180">
    <property type="entry name" value="Golgi alpha-mannosidase II"/>
    <property type="match status" value="1"/>
</dbReference>
<dbReference type="SUPFAM" id="SSF81296">
    <property type="entry name" value="E set domains"/>
    <property type="match status" value="2"/>
</dbReference>
<evidence type="ECO:0000259" key="6">
    <source>
        <dbReference type="Pfam" id="PF02922"/>
    </source>
</evidence>
<dbReference type="CDD" id="cd10315">
    <property type="entry name" value="CBM41_pullulanase"/>
    <property type="match status" value="2"/>
</dbReference>
<dbReference type="Gene3D" id="2.60.40.1110">
    <property type="match status" value="2"/>
</dbReference>
<dbReference type="InterPro" id="IPR017853">
    <property type="entry name" value="GH"/>
</dbReference>
<dbReference type="Gene3D" id="3.20.20.80">
    <property type="entry name" value="Glycosidases"/>
    <property type="match status" value="1"/>
</dbReference>
<dbReference type="RefSeq" id="WP_285233885.1">
    <property type="nucleotide sequence ID" value="NZ_CP116346.1"/>
</dbReference>
<dbReference type="KEGG" id="pais:PFX98_03985"/>
<evidence type="ECO:0000256" key="1">
    <source>
        <dbReference type="ARBA" id="ARBA00008061"/>
    </source>
</evidence>
<evidence type="ECO:0000313" key="11">
    <source>
        <dbReference type="Proteomes" id="UP001177769"/>
    </source>
</evidence>
<feature type="domain" description="Pullulanase N2" evidence="9">
    <location>
        <begin position="324"/>
        <end position="439"/>
    </location>
</feature>
<dbReference type="InterPro" id="IPR014756">
    <property type="entry name" value="Ig_E-set"/>
</dbReference>
<dbReference type="PANTHER" id="PTHR43002">
    <property type="entry name" value="GLYCOGEN DEBRANCHING ENZYME"/>
    <property type="match status" value="1"/>
</dbReference>
<gene>
    <name evidence="10" type="ORF">PFX98_03985</name>
</gene>
<dbReference type="InterPro" id="IPR004193">
    <property type="entry name" value="Glyco_hydro_13_N"/>
</dbReference>
<dbReference type="InterPro" id="IPR013780">
    <property type="entry name" value="Glyco_hydro_b"/>
</dbReference>
<dbReference type="SUPFAM" id="SSF49452">
    <property type="entry name" value="Starch-binding domain-like"/>
    <property type="match status" value="2"/>
</dbReference>
<dbReference type="AlphaFoldDB" id="A0AA95SXE5"/>
<dbReference type="GO" id="GO:0030246">
    <property type="term" value="F:carbohydrate binding"/>
    <property type="evidence" value="ECO:0007669"/>
    <property type="project" value="InterPro"/>
</dbReference>
<organism evidence="10 11">
    <name type="scientific">Paucibacter sediminis</name>
    <dbReference type="NCBI Taxonomy" id="3019553"/>
    <lineage>
        <taxon>Bacteria</taxon>
        <taxon>Pseudomonadati</taxon>
        <taxon>Pseudomonadota</taxon>
        <taxon>Betaproteobacteria</taxon>
        <taxon>Burkholderiales</taxon>
        <taxon>Sphaerotilaceae</taxon>
        <taxon>Roseateles</taxon>
    </lineage>
</organism>
<dbReference type="InterPro" id="IPR024561">
    <property type="entry name" value="Pullul_strch_C"/>
</dbReference>
<evidence type="ECO:0000259" key="9">
    <source>
        <dbReference type="Pfam" id="PF17967"/>
    </source>
</evidence>
<feature type="signal peptide" evidence="5">
    <location>
        <begin position="1"/>
        <end position="35"/>
    </location>
</feature>
<dbReference type="GO" id="GO:0005975">
    <property type="term" value="P:carbohydrate metabolic process"/>
    <property type="evidence" value="ECO:0007669"/>
    <property type="project" value="InterPro"/>
</dbReference>
<dbReference type="Pfam" id="PF03714">
    <property type="entry name" value="PUD"/>
    <property type="match status" value="2"/>
</dbReference>
<evidence type="ECO:0000256" key="5">
    <source>
        <dbReference type="SAM" id="SignalP"/>
    </source>
</evidence>
<dbReference type="Pfam" id="PF11852">
    <property type="entry name" value="Pullul_strch_C"/>
    <property type="match status" value="1"/>
</dbReference>
<dbReference type="Proteomes" id="UP001177769">
    <property type="component" value="Chromosome"/>
</dbReference>
<dbReference type="CDD" id="cd02860">
    <property type="entry name" value="E_set_Pullulanase"/>
    <property type="match status" value="1"/>
</dbReference>
<dbReference type="Gene3D" id="2.60.40.1130">
    <property type="entry name" value="Rab geranylgeranyltransferase alpha-subunit, insert domain"/>
    <property type="match status" value="1"/>
</dbReference>
<comment type="similarity">
    <text evidence="1">Belongs to the glycosyl hydrolase 13 family.</text>
</comment>
<evidence type="ECO:0000256" key="4">
    <source>
        <dbReference type="ARBA" id="ARBA00023295"/>
    </source>
</evidence>
<reference evidence="10" key="1">
    <citation type="submission" date="2023-01" db="EMBL/GenBank/DDBJ databases">
        <title>Whole genome sequence of Paucibacter sp. S2-9 isolated from pond sediment.</title>
        <authorList>
            <person name="Jung J.Y."/>
        </authorList>
    </citation>
    <scope>NUCLEOTIDE SEQUENCE</scope>
    <source>
        <strain evidence="10">S2-9</strain>
    </source>
</reference>
<keyword evidence="4" id="KW-0326">Glycosidase</keyword>
<dbReference type="InterPro" id="IPR013784">
    <property type="entry name" value="Carb-bd-like_fold"/>
</dbReference>
<dbReference type="CDD" id="cd11341">
    <property type="entry name" value="AmyAc_Pullulanase_LD-like"/>
    <property type="match status" value="1"/>
</dbReference>
<feature type="chain" id="PRO_5041717829" evidence="5">
    <location>
        <begin position="36"/>
        <end position="1184"/>
    </location>
</feature>
<feature type="domain" description="Pullulanase carbohydrate-binding module 41" evidence="7">
    <location>
        <begin position="187"/>
        <end position="310"/>
    </location>
</feature>
<feature type="domain" description="Pullulanase carbohydrate-binding module 41" evidence="7">
    <location>
        <begin position="80"/>
        <end position="173"/>
    </location>
</feature>
<name>A0AA95SXE5_9BURK</name>
<evidence type="ECO:0000259" key="8">
    <source>
        <dbReference type="Pfam" id="PF11852"/>
    </source>
</evidence>
<dbReference type="GO" id="GO:0004553">
    <property type="term" value="F:hydrolase activity, hydrolyzing O-glycosyl compounds"/>
    <property type="evidence" value="ECO:0007669"/>
    <property type="project" value="InterPro"/>
</dbReference>
<evidence type="ECO:0000313" key="10">
    <source>
        <dbReference type="EMBL" id="WIT12784.1"/>
    </source>
</evidence>
<dbReference type="InterPro" id="IPR005323">
    <property type="entry name" value="CBM41_pullulanase"/>
</dbReference>
<accession>A0AA95SXE5</accession>
<feature type="domain" description="Glycoside hydrolase family 13 N-terminal" evidence="6">
    <location>
        <begin position="449"/>
        <end position="534"/>
    </location>
</feature>
<evidence type="ECO:0000256" key="3">
    <source>
        <dbReference type="ARBA" id="ARBA00022801"/>
    </source>
</evidence>
<dbReference type="SUPFAM" id="SSF51445">
    <property type="entry name" value="(Trans)glycosidases"/>
    <property type="match status" value="1"/>
</dbReference>
<dbReference type="SUPFAM" id="SSF51011">
    <property type="entry name" value="Glycosyl hydrolase domain"/>
    <property type="match status" value="1"/>
</dbReference>
<dbReference type="InterPro" id="IPR013783">
    <property type="entry name" value="Ig-like_fold"/>
</dbReference>
<keyword evidence="3" id="KW-0378">Hydrolase</keyword>
<sequence length="1184" mass="125534">MALPTFVKPPRRWRHLLLAALACLGLLGCGGGGGADSPAPPPPAPADPLLALGNGEGFQTVLNASPANPGPAPGGDAPTTLTVHYRRSDAAYTGWQLHAWGAAKDPGWNAGYNASGSDAFGAVYEVPLAAASGEVGYLFHKGDSKDHGGTDQKYLLKSGKNEIWRVQDDSATYLSNPLGAAAPDLTTVRVHYKRYGADYAAWGLHLWNGSGLDSARLPAGVVIEDWGQAVPLAKMPGYSAGASEVVFDIPVLNPKADASRKALEFIIHGLAPNENDKDGRSDNIRVDYGSLVIKNQLAEVWLVQQDAGVYASAPDTRSVSTSDARAYWLSKQIIQWPRVDGSGVLKLYHSATGQITAPKDGKVAGADGALTLQRYGAALPQALATRFKFVSPGALLAVKDADLPQLPELFKKQLLLVQEDAGGNVQNATTAQLPGALDDLYAAAAQVNELGVTVANGNTAFKLWAPTAQQVLVFTYADGSGDALSVDKLAFDAATGVWSVSKSGDLSGRYYKFAVDVFVRGTGLVRNLVTDPYSLSLSAESRRSYIANLNAAKLKPAGWDASSPPAKVSGSTDMVIYELHVRDFSANDASVSAANRGKYLAFSEVGSQGMKHMKALADAGLTDVHLLPSFDLASVPESGCSTPAPAGAPDAESQQATVAASAGGDCFNWGYDPYHYTAPEGSYASDASDGAKRILEFRQMVASLNSAGLRVGMDVVYNHTTASGQNGKSVLDRIVPGYYHRLNASGVVENSTCCDNTATENLMMGKLMIDSTIVWARDYHISSFRFDVMGHQPRSVMEQLKSAVAAAAGRPVQLLGEGWNFGEVADGARFVQASMWSLNGSGIGSFNPFIRDAVRGGSPFDAGSALLKNQGWINGLYFDPNAQGGGRAKSDLMWQGDLIKAGLAGSIRSYALQTHWDANVTLDQLNGAGFVTDPSEVVNYIENHDNQTLFDINVYHLPQGTSRMDRARVQILGAAINAFSQGVAYFHAGVDTLRSKSLDRNSYDAGDWFNRLDWSYQDNNFGVGLPMKGDNGDSWSVMKPLLADASIKPTPAEIAWTRDAFRDLLRIRASSTLFRLKSADEIKSRLVFHNTGSGQVPTVLVGALNGAGLAGAGFKELVYLLNTDKLAQTVPVPALKGKALTLHPVHLAAGAADARIAAEARFDAVSGSFSVPARSAVVFVLAQP</sequence>
<dbReference type="Pfam" id="PF02922">
    <property type="entry name" value="CBM_48"/>
    <property type="match status" value="1"/>
</dbReference>
<dbReference type="Gene3D" id="2.60.40.10">
    <property type="entry name" value="Immunoglobulins"/>
    <property type="match status" value="1"/>
</dbReference>
<feature type="domain" description="Alpha-1,6-glucosidases pullulanase-type C-terminal" evidence="8">
    <location>
        <begin position="1016"/>
        <end position="1180"/>
    </location>
</feature>
<keyword evidence="11" id="KW-1185">Reference proteome</keyword>
<dbReference type="Pfam" id="PF17967">
    <property type="entry name" value="Pullulanase_N2"/>
    <property type="match status" value="1"/>
</dbReference>
<evidence type="ECO:0000259" key="7">
    <source>
        <dbReference type="Pfam" id="PF03714"/>
    </source>
</evidence>
<keyword evidence="2 5" id="KW-0732">Signal</keyword>
<protein>
    <submittedName>
        <fullName evidence="10">DUF3372 domain-containing protein</fullName>
    </submittedName>
</protein>